<gene>
    <name evidence="3" type="primary">LOC103510654</name>
    <name evidence="2" type="synonym">LOC103510652</name>
</gene>
<organism evidence="1 3">
    <name type="scientific">Diaphorina citri</name>
    <name type="common">Asian citrus psyllid</name>
    <dbReference type="NCBI Taxonomy" id="121845"/>
    <lineage>
        <taxon>Eukaryota</taxon>
        <taxon>Metazoa</taxon>
        <taxon>Ecdysozoa</taxon>
        <taxon>Arthropoda</taxon>
        <taxon>Hexapoda</taxon>
        <taxon>Insecta</taxon>
        <taxon>Pterygota</taxon>
        <taxon>Neoptera</taxon>
        <taxon>Paraneoptera</taxon>
        <taxon>Hemiptera</taxon>
        <taxon>Sternorrhyncha</taxon>
        <taxon>Psylloidea</taxon>
        <taxon>Psyllidae</taxon>
        <taxon>Diaphorininae</taxon>
        <taxon>Diaphorina</taxon>
    </lineage>
</organism>
<dbReference type="RefSeq" id="XP_008473557.1">
    <property type="nucleotide sequence ID" value="XM_008475335.3"/>
</dbReference>
<dbReference type="OMA" id="CHYIKDD"/>
<dbReference type="KEGG" id="dci:103510654"/>
<protein>
    <submittedName>
        <fullName evidence="2 3">ATP synthase subunit s, mitochondrial-like</fullName>
    </submittedName>
</protein>
<dbReference type="KEGG" id="dci:103510652"/>
<dbReference type="RefSeq" id="XP_008473561.1">
    <property type="nucleotide sequence ID" value="XM_008475339.2"/>
</dbReference>
<proteinExistence type="predicted"/>
<dbReference type="Gene3D" id="3.80.10.10">
    <property type="entry name" value="Ribonuclease Inhibitor"/>
    <property type="match status" value="1"/>
</dbReference>
<dbReference type="GeneID" id="103510652"/>
<dbReference type="GeneID" id="103510654"/>
<dbReference type="SUPFAM" id="SSF52047">
    <property type="entry name" value="RNI-like"/>
    <property type="match status" value="1"/>
</dbReference>
<dbReference type="STRING" id="121845.A0A1S3D3G1"/>
<reference evidence="2 3" key="1">
    <citation type="submission" date="2025-04" db="UniProtKB">
        <authorList>
            <consortium name="RefSeq"/>
        </authorList>
    </citation>
    <scope>IDENTIFICATION</scope>
</reference>
<evidence type="ECO:0000313" key="3">
    <source>
        <dbReference type="RefSeq" id="XP_008473561.1"/>
    </source>
</evidence>
<evidence type="ECO:0000313" key="2">
    <source>
        <dbReference type="RefSeq" id="XP_008473557.1"/>
    </source>
</evidence>
<accession>A0A1S3D3G1</accession>
<dbReference type="AlphaFoldDB" id="A0A1S3D3G1"/>
<keyword evidence="1" id="KW-1185">Reference proteome</keyword>
<dbReference type="InterPro" id="IPR032675">
    <property type="entry name" value="LRR_dom_sf"/>
</dbReference>
<evidence type="ECO:0000313" key="1">
    <source>
        <dbReference type="Proteomes" id="UP000079169"/>
    </source>
</evidence>
<dbReference type="Proteomes" id="UP000079169">
    <property type="component" value="Unplaced"/>
</dbReference>
<name>A0A1S3D3G1_DIACI</name>
<dbReference type="PaxDb" id="121845-A0A1S3D3G1"/>
<sequence length="190" mass="22328">MLPAAFCNTVLQSHKTCHLLVKRTFINYVFNRVSDKRRKEVGPDRACAEWLMRNGAFIRWIGQSEFVSHYNLLPLDKKIEGTFYIEEVKADQNASIMYYGFRHFEGCNHINKLTLDNVKTIDDRAIKRLNYLQHTLKYLYIGDCKEVTAESLPYLTQLQKLKLLHLKNLNIKDYTLLEEKLPPDCKITIE</sequence>